<keyword evidence="1" id="KW-0472">Membrane</keyword>
<evidence type="ECO:0000259" key="2">
    <source>
        <dbReference type="Pfam" id="PF13400"/>
    </source>
</evidence>
<proteinExistence type="predicted"/>
<dbReference type="Pfam" id="PF13400">
    <property type="entry name" value="Tad"/>
    <property type="match status" value="1"/>
</dbReference>
<protein>
    <submittedName>
        <fullName evidence="3">Pilus assembly protein TadG-related protein</fullName>
    </submittedName>
</protein>
<dbReference type="EMBL" id="JBEUKS010000002">
    <property type="protein sequence ID" value="MFC1437989.1"/>
    <property type="molecule type" value="Genomic_DNA"/>
</dbReference>
<dbReference type="RefSeq" id="WP_380563582.1">
    <property type="nucleotide sequence ID" value="NZ_JBEUKS010000002.1"/>
</dbReference>
<name>A0ABV6XI94_9ACTN</name>
<sequence>MTRHPQQPPRHRGPGDRGSITAFTAAVCLGLLAFTGLAVDCGQAIAAKTQALGQAEDAARAGAQALDLHALRQTATVTLDPNLAKRDATAYLDAQGARGTASADHTQVTVHVTAHVPTTFLAMIGIGALNVSATSTARAATTAAAP</sequence>
<evidence type="ECO:0000256" key="1">
    <source>
        <dbReference type="SAM" id="Phobius"/>
    </source>
</evidence>
<organism evidence="3 4">
    <name type="scientific">Streptacidiphilus jeojiensis</name>
    <dbReference type="NCBI Taxonomy" id="3229225"/>
    <lineage>
        <taxon>Bacteria</taxon>
        <taxon>Bacillati</taxon>
        <taxon>Actinomycetota</taxon>
        <taxon>Actinomycetes</taxon>
        <taxon>Kitasatosporales</taxon>
        <taxon>Streptomycetaceae</taxon>
        <taxon>Streptacidiphilus</taxon>
    </lineage>
</organism>
<dbReference type="Proteomes" id="UP001592581">
    <property type="component" value="Unassembled WGS sequence"/>
</dbReference>
<keyword evidence="1" id="KW-1133">Transmembrane helix</keyword>
<dbReference type="InterPro" id="IPR028087">
    <property type="entry name" value="Tad_N"/>
</dbReference>
<accession>A0ABV6XI94</accession>
<feature type="domain" description="Putative Flp pilus-assembly TadG-like N-terminal" evidence="2">
    <location>
        <begin position="18"/>
        <end position="65"/>
    </location>
</feature>
<keyword evidence="1" id="KW-0812">Transmembrane</keyword>
<reference evidence="3 4" key="1">
    <citation type="submission" date="2024-06" db="EMBL/GenBank/DDBJ databases">
        <authorList>
            <person name="Lee S.D."/>
        </authorList>
    </citation>
    <scope>NUCLEOTIDE SEQUENCE [LARGE SCALE GENOMIC DNA]</scope>
    <source>
        <strain evidence="3 4">N1-10</strain>
    </source>
</reference>
<keyword evidence="4" id="KW-1185">Reference proteome</keyword>
<evidence type="ECO:0000313" key="4">
    <source>
        <dbReference type="Proteomes" id="UP001592581"/>
    </source>
</evidence>
<evidence type="ECO:0000313" key="3">
    <source>
        <dbReference type="EMBL" id="MFC1437989.1"/>
    </source>
</evidence>
<gene>
    <name evidence="3" type="ORF">ABUW04_06930</name>
</gene>
<comment type="caution">
    <text evidence="3">The sequence shown here is derived from an EMBL/GenBank/DDBJ whole genome shotgun (WGS) entry which is preliminary data.</text>
</comment>
<feature type="transmembrane region" description="Helical" evidence="1">
    <location>
        <begin position="20"/>
        <end position="39"/>
    </location>
</feature>